<protein>
    <submittedName>
        <fullName evidence="1">Uncharacterized protein</fullName>
    </submittedName>
</protein>
<keyword evidence="2" id="KW-1185">Reference proteome</keyword>
<gene>
    <name evidence="1" type="ORF">D7S89_09710</name>
</gene>
<name>A0A494XEA0_9BURK</name>
<reference evidence="1 2" key="1">
    <citation type="submission" date="2018-10" db="EMBL/GenBank/DDBJ databases">
        <title>Paraburkholderia sp. 7MK8-2, isolated from soil.</title>
        <authorList>
            <person name="Gao Z.-H."/>
            <person name="Qiu L.-H."/>
        </authorList>
    </citation>
    <scope>NUCLEOTIDE SEQUENCE [LARGE SCALE GENOMIC DNA]</scope>
    <source>
        <strain evidence="1 2">7MK8-2</strain>
    </source>
</reference>
<dbReference type="Proteomes" id="UP000280434">
    <property type="component" value="Unassembled WGS sequence"/>
</dbReference>
<organism evidence="1 2">
    <name type="scientific">Trinickia fusca</name>
    <dbReference type="NCBI Taxonomy" id="2419777"/>
    <lineage>
        <taxon>Bacteria</taxon>
        <taxon>Pseudomonadati</taxon>
        <taxon>Pseudomonadota</taxon>
        <taxon>Betaproteobacteria</taxon>
        <taxon>Burkholderiales</taxon>
        <taxon>Burkholderiaceae</taxon>
        <taxon>Trinickia</taxon>
    </lineage>
</organism>
<accession>A0A494XEA0</accession>
<comment type="caution">
    <text evidence="1">The sequence shown here is derived from an EMBL/GenBank/DDBJ whole genome shotgun (WGS) entry which is preliminary data.</text>
</comment>
<dbReference type="AlphaFoldDB" id="A0A494XEA0"/>
<proteinExistence type="predicted"/>
<evidence type="ECO:0000313" key="1">
    <source>
        <dbReference type="EMBL" id="RKP49075.1"/>
    </source>
</evidence>
<dbReference type="EMBL" id="RBZV01000003">
    <property type="protein sequence ID" value="RKP49075.1"/>
    <property type="molecule type" value="Genomic_DNA"/>
</dbReference>
<sequence length="69" mass="7328">MRVSGGRNAALATWRCRPETGAPEQYAEQQQTCILADRGLHPAAVATNLAYFAARMAQLAARAPAISAD</sequence>
<evidence type="ECO:0000313" key="2">
    <source>
        <dbReference type="Proteomes" id="UP000280434"/>
    </source>
</evidence>